<dbReference type="InterPro" id="IPR029056">
    <property type="entry name" value="Ribokinase-like"/>
</dbReference>
<evidence type="ECO:0000259" key="4">
    <source>
        <dbReference type="Pfam" id="PF00294"/>
    </source>
</evidence>
<dbReference type="InterPro" id="IPR050306">
    <property type="entry name" value="PfkB_Carbo_kinase"/>
</dbReference>
<organism evidence="5 6">
    <name type="scientific">Moryella indoligenes</name>
    <dbReference type="NCBI Taxonomy" id="371674"/>
    <lineage>
        <taxon>Bacteria</taxon>
        <taxon>Bacillati</taxon>
        <taxon>Bacillota</taxon>
        <taxon>Clostridia</taxon>
        <taxon>Lachnospirales</taxon>
        <taxon>Lachnospiraceae</taxon>
        <taxon>Moryella</taxon>
    </lineage>
</organism>
<sequence length="300" mass="33031">MVKVLGLGDNVCDVYLHTRTMYPGGQAVNFAVYARMLGAESDFMGVFGKDAVADHVQASLDSHGVGHSHCRIYEGENGFARVTLVDGDRVFKGSNKGGVLQQHPIYLEKEDLEYADGFNLIHTTNNGFTDGLLPALHGLSPLVSYDFSYRWNEEDRVERVCPYIDFAFLSCSDLNDEETEKLCRKLHEKGCGVVTATRGSKGATVFDGDRFYRQLPDYVTPVDTMGAGDSFATAMLITILKKLETQPEGNWKNSEIRAEILPEALKAAAVFSAGTCLKNGAFGDGVPVPKTEHDRIYREL</sequence>
<reference evidence="5" key="1">
    <citation type="submission" date="2023-07" db="EMBL/GenBank/DDBJ databases">
        <title>Genomic Encyclopedia of Type Strains, Phase IV (KMG-IV): sequencing the most valuable type-strain genomes for metagenomic binning, comparative biology and taxonomic classification.</title>
        <authorList>
            <person name="Goeker M."/>
        </authorList>
    </citation>
    <scope>NUCLEOTIDE SEQUENCE</scope>
    <source>
        <strain evidence="5">DSM 19659</strain>
    </source>
</reference>
<dbReference type="EMBL" id="JAUSTO010000018">
    <property type="protein sequence ID" value="MDQ0153372.1"/>
    <property type="molecule type" value="Genomic_DNA"/>
</dbReference>
<evidence type="ECO:0000313" key="6">
    <source>
        <dbReference type="Proteomes" id="UP001241537"/>
    </source>
</evidence>
<name>A0AAE4AM79_9FIRM</name>
<keyword evidence="3 5" id="KW-0418">Kinase</keyword>
<dbReference type="CDD" id="cd01940">
    <property type="entry name" value="Fructoselysine_kinase_like"/>
    <property type="match status" value="1"/>
</dbReference>
<gene>
    <name evidence="5" type="ORF">J2S20_002092</name>
</gene>
<evidence type="ECO:0000256" key="2">
    <source>
        <dbReference type="ARBA" id="ARBA00022679"/>
    </source>
</evidence>
<proteinExistence type="inferred from homology"/>
<keyword evidence="6" id="KW-1185">Reference proteome</keyword>
<feature type="domain" description="Carbohydrate kinase PfkB" evidence="4">
    <location>
        <begin position="13"/>
        <end position="278"/>
    </location>
</feature>
<comment type="similarity">
    <text evidence="1">Belongs to the carbohydrate kinase PfkB family.</text>
</comment>
<accession>A0AAE4AM79</accession>
<evidence type="ECO:0000256" key="3">
    <source>
        <dbReference type="ARBA" id="ARBA00022777"/>
    </source>
</evidence>
<dbReference type="Pfam" id="PF00294">
    <property type="entry name" value="PfkB"/>
    <property type="match status" value="1"/>
</dbReference>
<keyword evidence="2" id="KW-0808">Transferase</keyword>
<evidence type="ECO:0000313" key="5">
    <source>
        <dbReference type="EMBL" id="MDQ0153372.1"/>
    </source>
</evidence>
<dbReference type="PANTHER" id="PTHR43085:SF41">
    <property type="entry name" value="FRUCTOSELYSINE 6-KINASE"/>
    <property type="match status" value="1"/>
</dbReference>
<dbReference type="RefSeq" id="WP_307255326.1">
    <property type="nucleotide sequence ID" value="NZ_JAUSTO010000018.1"/>
</dbReference>
<dbReference type="SUPFAM" id="SSF53613">
    <property type="entry name" value="Ribokinase-like"/>
    <property type="match status" value="1"/>
</dbReference>
<dbReference type="InterPro" id="IPR011611">
    <property type="entry name" value="PfkB_dom"/>
</dbReference>
<dbReference type="PANTHER" id="PTHR43085">
    <property type="entry name" value="HEXOKINASE FAMILY MEMBER"/>
    <property type="match status" value="1"/>
</dbReference>
<evidence type="ECO:0000256" key="1">
    <source>
        <dbReference type="ARBA" id="ARBA00010688"/>
    </source>
</evidence>
<dbReference type="AlphaFoldDB" id="A0AAE4AM79"/>
<dbReference type="GO" id="GO:0016301">
    <property type="term" value="F:kinase activity"/>
    <property type="evidence" value="ECO:0007669"/>
    <property type="project" value="UniProtKB-KW"/>
</dbReference>
<comment type="caution">
    <text evidence="5">The sequence shown here is derived from an EMBL/GenBank/DDBJ whole genome shotgun (WGS) entry which is preliminary data.</text>
</comment>
<protein>
    <submittedName>
        <fullName evidence="5">Sugar/nucleoside kinase (Ribokinase family)</fullName>
    </submittedName>
</protein>
<dbReference type="Proteomes" id="UP001241537">
    <property type="component" value="Unassembled WGS sequence"/>
</dbReference>
<dbReference type="Gene3D" id="3.40.1190.20">
    <property type="match status" value="1"/>
</dbReference>